<gene>
    <name evidence="1" type="ORF">c1_g1_i1</name>
</gene>
<dbReference type="AlphaFoldDB" id="A0A0K8VHG7"/>
<dbReference type="EMBL" id="GDHF01014309">
    <property type="protein sequence ID" value="JAI38005.1"/>
    <property type="molecule type" value="Transcribed_RNA"/>
</dbReference>
<dbReference type="PANTHER" id="PTHR47510">
    <property type="entry name" value="REVERSE TRANSCRIPTASE DOMAIN-CONTAINING PROTEIN"/>
    <property type="match status" value="1"/>
</dbReference>
<protein>
    <recommendedName>
        <fullName evidence="2">Endonuclease/exonuclease/phosphatase domain-containing protein</fullName>
    </recommendedName>
</protein>
<dbReference type="PANTHER" id="PTHR47510:SF9">
    <property type="entry name" value="ENDONUCLEASE_EXONUCLEASE_PHOSPHATASE DOMAIN-CONTAINING PROTEIN"/>
    <property type="match status" value="1"/>
</dbReference>
<reference evidence="1" key="1">
    <citation type="submission" date="2015-06" db="EMBL/GenBank/DDBJ databases">
        <authorList>
            <person name="Hoefler B.C."/>
            <person name="Straight P.D."/>
        </authorList>
    </citation>
    <scope>NUCLEOTIDE SEQUENCE</scope>
</reference>
<name>A0A0K8VHG7_BACLA</name>
<dbReference type="SUPFAM" id="SSF56219">
    <property type="entry name" value="DNase I-like"/>
    <property type="match status" value="1"/>
</dbReference>
<dbReference type="Gene3D" id="3.60.10.10">
    <property type="entry name" value="Endonuclease/exonuclease/phosphatase"/>
    <property type="match status" value="1"/>
</dbReference>
<evidence type="ECO:0000313" key="1">
    <source>
        <dbReference type="EMBL" id="JAI38005.1"/>
    </source>
</evidence>
<organism evidence="1">
    <name type="scientific">Bactrocera latifrons</name>
    <name type="common">Malaysian fruit fly</name>
    <name type="synonym">Chaetodacus latifrons</name>
    <dbReference type="NCBI Taxonomy" id="174628"/>
    <lineage>
        <taxon>Eukaryota</taxon>
        <taxon>Metazoa</taxon>
        <taxon>Ecdysozoa</taxon>
        <taxon>Arthropoda</taxon>
        <taxon>Hexapoda</taxon>
        <taxon>Insecta</taxon>
        <taxon>Pterygota</taxon>
        <taxon>Neoptera</taxon>
        <taxon>Endopterygota</taxon>
        <taxon>Diptera</taxon>
        <taxon>Brachycera</taxon>
        <taxon>Muscomorpha</taxon>
        <taxon>Tephritoidea</taxon>
        <taxon>Tephritidae</taxon>
        <taxon>Bactrocera</taxon>
        <taxon>Bactrocera</taxon>
    </lineage>
</organism>
<proteinExistence type="predicted"/>
<evidence type="ECO:0008006" key="2">
    <source>
        <dbReference type="Google" id="ProtNLM"/>
    </source>
</evidence>
<accession>A0A0K8VHG7</accession>
<dbReference type="OrthoDB" id="8064698at2759"/>
<dbReference type="InterPro" id="IPR036691">
    <property type="entry name" value="Endo/exonu/phosph_ase_sf"/>
</dbReference>
<sequence length="480" mass="55151">MAFLRSLLRIFARSPRRIHPTALIITYQNVRGLRTKLNRFLTSSSANNTDVFCITESWLHPAILDGEIIDSTYSIYRKDRNPSTSGCIRGGGVFIAIKRSFQSELVTTPDDSLEQVFIKVKCNTLDIIIGCVYLPPQSTHDIYNTHLHQISYLREKFKNAKLVVIVDYNLPSSSPRLDCENLLYEVYASLGCTQLNDILNEHQGLLDFCFSNLDVSIQNTQSITPLDKYHPALEVTINILHQLKPANISSISFKKADYVSLNTFFLTTNWSQLYSHESLDDKVNYLYKIIKDGISPHVPVYINKLSNYPCWFSTELIRKVRLKKAAHSIYKNKESSQNYKKFSQLRHECKELSASCYKNYVNKVEQLVKSDPNEFWKFVRNQRRNGCDIPSTLSWNNQSTNNGEEVSNLFAAFFKSVYQTEVQQPGFVQDFHHDRLHATLDNFEVTTDNVFRALSSLNPKKGAGPDDPQYFSQKLCSRTL</sequence>